<sequence>MSSPSSPPPFSLHEFSQLVAFALDAEAERFPESCLDFDPELRLALSNRTNMQHCSPTLLASASSPRPMRSTSNPISAWSMGSPSRPRRILEKIKRQASAFVLRTPDSAEKAIRVASPAPTLDIPYAGTHPSGSSFFHDEAPSSCEHSFAPYVPLVTQLERAAAEEAVVVQEQPAELTILSRPMSPTNSPPPSPNSARSSTSSAADSAPPTPTSPTSPTFVRTPPSPPTYSPADAGSARWSVDTDPDDSPAPSSPTSSTTSSSSPHPLTLSTPSEDDPFAKGSVQLIRHSAHASPDSTHFGFQGSNVRTATSPGARSRRTSRRRTAPTPARPPPSGPLPVVPAEWTLRLGQSPTRSHRTNPPPPPAPAPSPSAPNPKELHIRVAPAPAFVAARVKKQDWTLSLPLDVDVAPTRKLSGGSLTTAAVEARDRAQAGEGKAKEGLIARARARSRSFLSTSSSEQSDEMSRPRTRSTISPFQQAPTTTPWAPPFPSPLSITSSRRSSSSKNPRPPRTADSSSSNASTESTESAGSNVTIIPGTPGKTQQDREREWARALVKLTTGRKSHDQEEDQDESENENRESQSPVWEDESDVEPEHAASLRSRRSSVRSARSIRSQHSAYSTTSGAGAGTGRTHSHSIRSLRSVYAAPSPLANGSTHSFQSLHSLRSIGSAQSGASAYFSARDSWGTGTGVRSSWGAHSRSHSRVVRTSWGSALGALPIGAPATSGGSGGGMGPAILPIGVASSGASVRSATTMSISGRVGR</sequence>
<feature type="compositionally biased region" description="Pro residues" evidence="1">
    <location>
        <begin position="359"/>
        <end position="373"/>
    </location>
</feature>
<dbReference type="PRINTS" id="PR01217">
    <property type="entry name" value="PRICHEXTENSN"/>
</dbReference>
<feature type="compositionally biased region" description="Pro residues" evidence="1">
    <location>
        <begin position="328"/>
        <end position="339"/>
    </location>
</feature>
<proteinExistence type="predicted"/>
<feature type="compositionally biased region" description="Polar residues" evidence="1">
    <location>
        <begin position="58"/>
        <end position="82"/>
    </location>
</feature>
<reference evidence="2" key="1">
    <citation type="submission" date="2021-02" db="EMBL/GenBank/DDBJ databases">
        <authorList>
            <person name="Nieuwenhuis M."/>
            <person name="Van De Peppel L.J.J."/>
        </authorList>
    </citation>
    <scope>NUCLEOTIDE SEQUENCE</scope>
    <source>
        <strain evidence="2">D49</strain>
    </source>
</reference>
<feature type="region of interest" description="Disordered" evidence="1">
    <location>
        <begin position="177"/>
        <end position="375"/>
    </location>
</feature>
<feature type="compositionally biased region" description="Low complexity" evidence="1">
    <location>
        <begin position="515"/>
        <end position="531"/>
    </location>
</feature>
<feature type="compositionally biased region" description="Low complexity" evidence="1">
    <location>
        <begin position="194"/>
        <end position="207"/>
    </location>
</feature>
<evidence type="ECO:0000313" key="2">
    <source>
        <dbReference type="EMBL" id="KAG5634858.1"/>
    </source>
</evidence>
<keyword evidence="3" id="KW-1185">Reference proteome</keyword>
<dbReference type="Proteomes" id="UP000717328">
    <property type="component" value="Unassembled WGS sequence"/>
</dbReference>
<feature type="compositionally biased region" description="Low complexity" evidence="1">
    <location>
        <begin position="475"/>
        <end position="484"/>
    </location>
</feature>
<dbReference type="EMBL" id="JABCKI010006248">
    <property type="protein sequence ID" value="KAG5634858.1"/>
    <property type="molecule type" value="Genomic_DNA"/>
</dbReference>
<protein>
    <submittedName>
        <fullName evidence="2">Uncharacterized protein</fullName>
    </submittedName>
</protein>
<feature type="compositionally biased region" description="Low complexity" evidence="1">
    <location>
        <begin position="492"/>
        <end position="506"/>
    </location>
</feature>
<comment type="caution">
    <text evidence="2">The sequence shown here is derived from an EMBL/GenBank/DDBJ whole genome shotgun (WGS) entry which is preliminary data.</text>
</comment>
<feature type="compositionally biased region" description="Low complexity" evidence="1">
    <location>
        <begin position="450"/>
        <end position="459"/>
    </location>
</feature>
<feature type="compositionally biased region" description="Low complexity" evidence="1">
    <location>
        <begin position="606"/>
        <end position="624"/>
    </location>
</feature>
<accession>A0A9P7K309</accession>
<dbReference type="OrthoDB" id="3068450at2759"/>
<reference evidence="2" key="2">
    <citation type="submission" date="2021-10" db="EMBL/GenBank/DDBJ databases">
        <title>Phylogenomics reveals ancestral predisposition of the termite-cultivated fungus Termitomyces towards a domesticated lifestyle.</title>
        <authorList>
            <person name="Auxier B."/>
            <person name="Grum-Grzhimaylo A."/>
            <person name="Cardenas M.E."/>
            <person name="Lodge J.D."/>
            <person name="Laessoe T."/>
            <person name="Pedersen O."/>
            <person name="Smith M.E."/>
            <person name="Kuyper T.W."/>
            <person name="Franco-Molano E.A."/>
            <person name="Baroni T.J."/>
            <person name="Aanen D.K."/>
        </authorList>
    </citation>
    <scope>NUCLEOTIDE SEQUENCE</scope>
    <source>
        <strain evidence="2">D49</strain>
    </source>
</reference>
<feature type="compositionally biased region" description="Basic residues" evidence="1">
    <location>
        <begin position="315"/>
        <end position="324"/>
    </location>
</feature>
<feature type="region of interest" description="Disordered" evidence="1">
    <location>
        <begin position="58"/>
        <end position="83"/>
    </location>
</feature>
<name>A0A9P7K309_9AGAR</name>
<gene>
    <name evidence="2" type="ORF">H0H81_000477</name>
</gene>
<organism evidence="2 3">
    <name type="scientific">Sphagnurus paluster</name>
    <dbReference type="NCBI Taxonomy" id="117069"/>
    <lineage>
        <taxon>Eukaryota</taxon>
        <taxon>Fungi</taxon>
        <taxon>Dikarya</taxon>
        <taxon>Basidiomycota</taxon>
        <taxon>Agaricomycotina</taxon>
        <taxon>Agaricomycetes</taxon>
        <taxon>Agaricomycetidae</taxon>
        <taxon>Agaricales</taxon>
        <taxon>Tricholomatineae</taxon>
        <taxon>Lyophyllaceae</taxon>
        <taxon>Sphagnurus</taxon>
    </lineage>
</organism>
<feature type="compositionally biased region" description="Low complexity" evidence="1">
    <location>
        <begin position="177"/>
        <end position="186"/>
    </location>
</feature>
<evidence type="ECO:0000256" key="1">
    <source>
        <dbReference type="SAM" id="MobiDB-lite"/>
    </source>
</evidence>
<evidence type="ECO:0000313" key="3">
    <source>
        <dbReference type="Proteomes" id="UP000717328"/>
    </source>
</evidence>
<dbReference type="AlphaFoldDB" id="A0A9P7K309"/>
<feature type="region of interest" description="Disordered" evidence="1">
    <location>
        <begin position="448"/>
        <end position="636"/>
    </location>
</feature>
<feature type="compositionally biased region" description="Low complexity" evidence="1">
    <location>
        <begin position="249"/>
        <end position="272"/>
    </location>
</feature>